<dbReference type="EMBL" id="JAJVCN010000001">
    <property type="protein sequence ID" value="MCE7001805.1"/>
    <property type="molecule type" value="Genomic_DNA"/>
</dbReference>
<sequence length="97" mass="10537">MSSDGFAVDLEALNAAGDRVGRLAGDLAEPSHEVPSASVFGHDRLADAIDKFAAQEEDSRTRLTAEVESIRDRLAETVRSYRQADEDGAERFKDIAT</sequence>
<keyword evidence="2" id="KW-1185">Reference proteome</keyword>
<comment type="caution">
    <text evidence="1">The sequence shown here is derived from an EMBL/GenBank/DDBJ whole genome shotgun (WGS) entry which is preliminary data.</text>
</comment>
<accession>A0ABS8Z1T3</accession>
<organism evidence="1 2">
    <name type="scientific">Kibdelosporangium philippinense</name>
    <dbReference type="NCBI Taxonomy" id="211113"/>
    <lineage>
        <taxon>Bacteria</taxon>
        <taxon>Bacillati</taxon>
        <taxon>Actinomycetota</taxon>
        <taxon>Actinomycetes</taxon>
        <taxon>Pseudonocardiales</taxon>
        <taxon>Pseudonocardiaceae</taxon>
        <taxon>Kibdelosporangium</taxon>
    </lineage>
</organism>
<evidence type="ECO:0008006" key="3">
    <source>
        <dbReference type="Google" id="ProtNLM"/>
    </source>
</evidence>
<proteinExistence type="predicted"/>
<dbReference type="RefSeq" id="WP_233722860.1">
    <property type="nucleotide sequence ID" value="NZ_JAJVCN010000001.1"/>
</dbReference>
<name>A0ABS8Z1T3_9PSEU</name>
<evidence type="ECO:0000313" key="2">
    <source>
        <dbReference type="Proteomes" id="UP001521150"/>
    </source>
</evidence>
<evidence type="ECO:0000313" key="1">
    <source>
        <dbReference type="EMBL" id="MCE7001805.1"/>
    </source>
</evidence>
<gene>
    <name evidence="1" type="ORF">LWC34_02960</name>
</gene>
<dbReference type="Proteomes" id="UP001521150">
    <property type="component" value="Unassembled WGS sequence"/>
</dbReference>
<protein>
    <recommendedName>
        <fullName evidence="3">Excreted virulence factor EspC, type VII ESX diderm</fullName>
    </recommendedName>
</protein>
<reference evidence="1 2" key="1">
    <citation type="submission" date="2021-12" db="EMBL/GenBank/DDBJ databases">
        <title>Genome sequence of Kibdelosporangium philippinense ATCC 49844.</title>
        <authorList>
            <person name="Fedorov E.A."/>
            <person name="Omeragic M."/>
            <person name="Shalygina K.F."/>
            <person name="Maclea K.S."/>
        </authorList>
    </citation>
    <scope>NUCLEOTIDE SEQUENCE [LARGE SCALE GENOMIC DNA]</scope>
    <source>
        <strain evidence="1 2">ATCC 49844</strain>
    </source>
</reference>